<keyword evidence="1" id="KW-1133">Transmembrane helix</keyword>
<name>A0A286GCU7_9ACTN</name>
<reference evidence="3" key="1">
    <citation type="submission" date="2017-09" db="EMBL/GenBank/DDBJ databases">
        <authorList>
            <person name="Varghese N."/>
            <person name="Submissions S."/>
        </authorList>
    </citation>
    <scope>NUCLEOTIDE SEQUENCE [LARGE SCALE GENOMIC DNA]</scope>
    <source>
        <strain evidence="3">DSM 44270</strain>
    </source>
</reference>
<keyword evidence="1" id="KW-0812">Transmembrane</keyword>
<proteinExistence type="predicted"/>
<feature type="transmembrane region" description="Helical" evidence="1">
    <location>
        <begin position="151"/>
        <end position="176"/>
    </location>
</feature>
<protein>
    <submittedName>
        <fullName evidence="2">Uncharacterized protein</fullName>
    </submittedName>
</protein>
<dbReference type="Proteomes" id="UP000219482">
    <property type="component" value="Unassembled WGS sequence"/>
</dbReference>
<evidence type="ECO:0000313" key="3">
    <source>
        <dbReference type="Proteomes" id="UP000219482"/>
    </source>
</evidence>
<evidence type="ECO:0000256" key="1">
    <source>
        <dbReference type="SAM" id="Phobius"/>
    </source>
</evidence>
<evidence type="ECO:0000313" key="2">
    <source>
        <dbReference type="EMBL" id="SOD92949.1"/>
    </source>
</evidence>
<dbReference type="OrthoDB" id="5179274at2"/>
<dbReference type="EMBL" id="OCNK01000001">
    <property type="protein sequence ID" value="SOD92949.1"/>
    <property type="molecule type" value="Genomic_DNA"/>
</dbReference>
<dbReference type="RefSeq" id="WP_097181990.1">
    <property type="nucleotide sequence ID" value="NZ_OCNK01000001.1"/>
</dbReference>
<keyword evidence="3" id="KW-1185">Reference proteome</keyword>
<dbReference type="AlphaFoldDB" id="A0A286GCU7"/>
<organism evidence="2 3">
    <name type="scientific">Blastococcus haudaquaticus</name>
    <dbReference type="NCBI Taxonomy" id="1938745"/>
    <lineage>
        <taxon>Bacteria</taxon>
        <taxon>Bacillati</taxon>
        <taxon>Actinomycetota</taxon>
        <taxon>Actinomycetes</taxon>
        <taxon>Geodermatophilales</taxon>
        <taxon>Geodermatophilaceae</taxon>
        <taxon>Blastococcus</taxon>
    </lineage>
</organism>
<accession>A0A286GCU7</accession>
<sequence length="178" mass="19774">MNAVEIRPGMPDMSYFKGTPDREPALRRCRLVVDRSAGTATWVGDGLRERRVDLTLGEGPGQLAELVRVVYPWFFLSDELAGRLLLVDSGGRVLARSMRASQRIFEQMWPFDVLDASGLPVREERFANSRRLQQAHRGAAPDWPITAGRGWMLLTSMSGAVLVVGLFALFVVLTGWSA</sequence>
<gene>
    <name evidence="2" type="ORF">SAMN06272739_0089</name>
</gene>
<keyword evidence="1" id="KW-0472">Membrane</keyword>